<gene>
    <name evidence="7" type="ORF">BJN34_14245</name>
</gene>
<feature type="transmembrane region" description="Helical" evidence="6">
    <location>
        <begin position="123"/>
        <end position="143"/>
    </location>
</feature>
<dbReference type="Pfam" id="PF01810">
    <property type="entry name" value="LysE"/>
    <property type="match status" value="1"/>
</dbReference>
<dbReference type="KEGG" id="cuh:BJN34_14245"/>
<evidence type="ECO:0000256" key="1">
    <source>
        <dbReference type="ARBA" id="ARBA00004651"/>
    </source>
</evidence>
<evidence type="ECO:0000313" key="7">
    <source>
        <dbReference type="EMBL" id="AQV95038.1"/>
    </source>
</evidence>
<dbReference type="GO" id="GO:0015171">
    <property type="term" value="F:amino acid transmembrane transporter activity"/>
    <property type="evidence" value="ECO:0007669"/>
    <property type="project" value="TreeGrafter"/>
</dbReference>
<feature type="transmembrane region" description="Helical" evidence="6">
    <location>
        <begin position="192"/>
        <end position="210"/>
    </location>
</feature>
<dbReference type="GO" id="GO:0005886">
    <property type="term" value="C:plasma membrane"/>
    <property type="evidence" value="ECO:0007669"/>
    <property type="project" value="UniProtKB-SubCell"/>
</dbReference>
<name>A0A1U9UQT9_CUPNE</name>
<feature type="transmembrane region" description="Helical" evidence="6">
    <location>
        <begin position="74"/>
        <end position="93"/>
    </location>
</feature>
<dbReference type="AlphaFoldDB" id="A0A1U9UQT9"/>
<evidence type="ECO:0000256" key="6">
    <source>
        <dbReference type="SAM" id="Phobius"/>
    </source>
</evidence>
<evidence type="ECO:0000256" key="5">
    <source>
        <dbReference type="ARBA" id="ARBA00023136"/>
    </source>
</evidence>
<keyword evidence="5 6" id="KW-0472">Membrane</keyword>
<dbReference type="PIRSF" id="PIRSF006324">
    <property type="entry name" value="LeuE"/>
    <property type="match status" value="1"/>
</dbReference>
<evidence type="ECO:0000313" key="8">
    <source>
        <dbReference type="Proteomes" id="UP000189627"/>
    </source>
</evidence>
<dbReference type="RefSeq" id="WP_078198606.1">
    <property type="nucleotide sequence ID" value="NZ_CP017757.2"/>
</dbReference>
<sequence>MTEFLPPWPLLTAFVLASLALAITPGPAVVYIVTRTLAQGRQAGLASIGAVALGNLGNAFGASLGLAVLFSVSALAFTVVKYAGAAYLIWLGIRALRGGGSAAGGDTPEVAPRSLRQVVRDGFVVALLNPKTTIFFAAFLPQFMNPAGSALTQSLALGVAFVLIAATTDACYVMAAAAVMPALRRAGRARAFGRYLTGAAFIGLGVFTATSGSRAPK</sequence>
<accession>A0A1U9UQT9</accession>
<feature type="transmembrane region" description="Helical" evidence="6">
    <location>
        <begin position="45"/>
        <end position="68"/>
    </location>
</feature>
<dbReference type="EMBL" id="CP017757">
    <property type="protein sequence ID" value="AQV95038.1"/>
    <property type="molecule type" value="Genomic_DNA"/>
</dbReference>
<dbReference type="PANTHER" id="PTHR30086:SF20">
    <property type="entry name" value="ARGININE EXPORTER PROTEIN ARGO-RELATED"/>
    <property type="match status" value="1"/>
</dbReference>
<dbReference type="PANTHER" id="PTHR30086">
    <property type="entry name" value="ARGININE EXPORTER PROTEIN ARGO"/>
    <property type="match status" value="1"/>
</dbReference>
<feature type="transmembrane region" description="Helical" evidence="6">
    <location>
        <begin position="12"/>
        <end position="33"/>
    </location>
</feature>
<evidence type="ECO:0000256" key="2">
    <source>
        <dbReference type="ARBA" id="ARBA00022475"/>
    </source>
</evidence>
<dbReference type="Proteomes" id="UP000189627">
    <property type="component" value="Chromosome 1"/>
</dbReference>
<organism evidence="7 8">
    <name type="scientific">Cupriavidus necator</name>
    <name type="common">Alcaligenes eutrophus</name>
    <name type="synonym">Ralstonia eutropha</name>
    <dbReference type="NCBI Taxonomy" id="106590"/>
    <lineage>
        <taxon>Bacteria</taxon>
        <taxon>Pseudomonadati</taxon>
        <taxon>Pseudomonadota</taxon>
        <taxon>Betaproteobacteria</taxon>
        <taxon>Burkholderiales</taxon>
        <taxon>Burkholderiaceae</taxon>
        <taxon>Cupriavidus</taxon>
    </lineage>
</organism>
<feature type="transmembrane region" description="Helical" evidence="6">
    <location>
        <begin position="155"/>
        <end position="180"/>
    </location>
</feature>
<comment type="subcellular location">
    <subcellularLocation>
        <location evidence="1">Cell membrane</location>
        <topology evidence="1">Multi-pass membrane protein</topology>
    </subcellularLocation>
</comment>
<evidence type="ECO:0000256" key="3">
    <source>
        <dbReference type="ARBA" id="ARBA00022692"/>
    </source>
</evidence>
<reference evidence="8" key="1">
    <citation type="submission" date="2017-02" db="EMBL/GenBank/DDBJ databases">
        <title>Complete genome sequence of Cupriavidus necator strain NH9, a 3-chlorobenzoate degrader.</title>
        <authorList>
            <person name="Moriuchi R."/>
            <person name="Dohra H."/>
            <person name="Ogawa N."/>
        </authorList>
    </citation>
    <scope>NUCLEOTIDE SEQUENCE [LARGE SCALE GENOMIC DNA]</scope>
    <source>
        <strain evidence="8">NH9</strain>
    </source>
</reference>
<evidence type="ECO:0000256" key="4">
    <source>
        <dbReference type="ARBA" id="ARBA00022989"/>
    </source>
</evidence>
<protein>
    <submittedName>
        <fullName evidence="7">Threonine transporter</fullName>
    </submittedName>
</protein>
<keyword evidence="2" id="KW-1003">Cell membrane</keyword>
<dbReference type="InterPro" id="IPR001123">
    <property type="entry name" value="LeuE-type"/>
</dbReference>
<dbReference type="OrthoDB" id="9784202at2"/>
<proteinExistence type="predicted"/>
<keyword evidence="4 6" id="KW-1133">Transmembrane helix</keyword>
<keyword evidence="3 6" id="KW-0812">Transmembrane</keyword>